<keyword evidence="2" id="KW-1185">Reference proteome</keyword>
<gene>
    <name evidence="1" type="ORF">E2C01_022153</name>
</gene>
<evidence type="ECO:0000313" key="2">
    <source>
        <dbReference type="Proteomes" id="UP000324222"/>
    </source>
</evidence>
<comment type="caution">
    <text evidence="1">The sequence shown here is derived from an EMBL/GenBank/DDBJ whole genome shotgun (WGS) entry which is preliminary data.</text>
</comment>
<sequence length="139" mass="15232">MIGLVSGETLTVGGGSIVGKGPLRLPATENTGMQDHFPVSRHIYAQSAEKGRQLKDSGVFPYHCLEVKDWNVTQKPRQNVKKSGYYLLYLLECGWVRMQGQCRQGHGGRAVTQTPPLPQSRQDILCIEAVIGLVSPGNK</sequence>
<dbReference type="Proteomes" id="UP000324222">
    <property type="component" value="Unassembled WGS sequence"/>
</dbReference>
<name>A0A5B7E6H4_PORTR</name>
<organism evidence="1 2">
    <name type="scientific">Portunus trituberculatus</name>
    <name type="common">Swimming crab</name>
    <name type="synonym">Neptunus trituberculatus</name>
    <dbReference type="NCBI Taxonomy" id="210409"/>
    <lineage>
        <taxon>Eukaryota</taxon>
        <taxon>Metazoa</taxon>
        <taxon>Ecdysozoa</taxon>
        <taxon>Arthropoda</taxon>
        <taxon>Crustacea</taxon>
        <taxon>Multicrustacea</taxon>
        <taxon>Malacostraca</taxon>
        <taxon>Eumalacostraca</taxon>
        <taxon>Eucarida</taxon>
        <taxon>Decapoda</taxon>
        <taxon>Pleocyemata</taxon>
        <taxon>Brachyura</taxon>
        <taxon>Eubrachyura</taxon>
        <taxon>Portunoidea</taxon>
        <taxon>Portunidae</taxon>
        <taxon>Portuninae</taxon>
        <taxon>Portunus</taxon>
    </lineage>
</organism>
<dbReference type="EMBL" id="VSRR010001991">
    <property type="protein sequence ID" value="MPC28937.1"/>
    <property type="molecule type" value="Genomic_DNA"/>
</dbReference>
<protein>
    <submittedName>
        <fullName evidence="1">Uncharacterized protein</fullName>
    </submittedName>
</protein>
<proteinExistence type="predicted"/>
<accession>A0A5B7E6H4</accession>
<evidence type="ECO:0000313" key="1">
    <source>
        <dbReference type="EMBL" id="MPC28937.1"/>
    </source>
</evidence>
<dbReference type="AlphaFoldDB" id="A0A5B7E6H4"/>
<reference evidence="1 2" key="1">
    <citation type="submission" date="2019-05" db="EMBL/GenBank/DDBJ databases">
        <title>Another draft genome of Portunus trituberculatus and its Hox gene families provides insights of decapod evolution.</title>
        <authorList>
            <person name="Jeong J.-H."/>
            <person name="Song I."/>
            <person name="Kim S."/>
            <person name="Choi T."/>
            <person name="Kim D."/>
            <person name="Ryu S."/>
            <person name="Kim W."/>
        </authorList>
    </citation>
    <scope>NUCLEOTIDE SEQUENCE [LARGE SCALE GENOMIC DNA]</scope>
    <source>
        <tissue evidence="1">Muscle</tissue>
    </source>
</reference>